<dbReference type="EMBL" id="JAUSUP010000007">
    <property type="protein sequence ID" value="MDQ0352367.1"/>
    <property type="molecule type" value="Genomic_DNA"/>
</dbReference>
<organism evidence="1 2">
    <name type="scientific">Alkalibacillus filiformis</name>
    <dbReference type="NCBI Taxonomy" id="200990"/>
    <lineage>
        <taxon>Bacteria</taxon>
        <taxon>Bacillati</taxon>
        <taxon>Bacillota</taxon>
        <taxon>Bacilli</taxon>
        <taxon>Bacillales</taxon>
        <taxon>Bacillaceae</taxon>
        <taxon>Alkalibacillus</taxon>
    </lineage>
</organism>
<accession>A0ABU0DV76</accession>
<name>A0ABU0DV76_9BACI</name>
<comment type="caution">
    <text evidence="1">The sequence shown here is derived from an EMBL/GenBank/DDBJ whole genome shotgun (WGS) entry which is preliminary data.</text>
</comment>
<evidence type="ECO:0000313" key="1">
    <source>
        <dbReference type="EMBL" id="MDQ0352367.1"/>
    </source>
</evidence>
<dbReference type="Proteomes" id="UP001236723">
    <property type="component" value="Unassembled WGS sequence"/>
</dbReference>
<dbReference type="RefSeq" id="WP_307068874.1">
    <property type="nucleotide sequence ID" value="NZ_JAUSUP010000007.1"/>
</dbReference>
<proteinExistence type="predicted"/>
<protein>
    <submittedName>
        <fullName evidence="1">Uncharacterized protein</fullName>
    </submittedName>
</protein>
<keyword evidence="2" id="KW-1185">Reference proteome</keyword>
<evidence type="ECO:0000313" key="2">
    <source>
        <dbReference type="Proteomes" id="UP001236723"/>
    </source>
</evidence>
<sequence length="85" mass="10119">MNEVEGLIDQLQKDDFKTMILRRVLMMAFEKLMNDGDYNYFRETILWIVHSGLFREVVRDEVLIWLASEVGRCFRSSTKFNNHGT</sequence>
<gene>
    <name evidence="1" type="ORF">J2R98_002211</name>
</gene>
<reference evidence="1 2" key="1">
    <citation type="submission" date="2023-07" db="EMBL/GenBank/DDBJ databases">
        <title>Genomic Encyclopedia of Type Strains, Phase IV (KMG-IV): sequencing the most valuable type-strain genomes for metagenomic binning, comparative biology and taxonomic classification.</title>
        <authorList>
            <person name="Goeker M."/>
        </authorList>
    </citation>
    <scope>NUCLEOTIDE SEQUENCE [LARGE SCALE GENOMIC DNA]</scope>
    <source>
        <strain evidence="1 2">DSM 15448</strain>
    </source>
</reference>